<dbReference type="EMBL" id="KT625413">
    <property type="protein sequence ID" value="ALO62927.1"/>
    <property type="molecule type" value="Genomic_DNA"/>
</dbReference>
<keyword evidence="1" id="KW-0150">Chloroplast</keyword>
<organism evidence="1">
    <name type="scientific">Jenufa perforata</name>
    <dbReference type="NCBI Taxonomy" id="993091"/>
    <lineage>
        <taxon>Eukaryota</taxon>
        <taxon>Viridiplantae</taxon>
        <taxon>Chlorophyta</taxon>
        <taxon>core chlorophytes</taxon>
        <taxon>Chlorophyceae</taxon>
        <taxon>Jenufa</taxon>
    </lineage>
</organism>
<dbReference type="AlphaFoldDB" id="A0A0S2LND2"/>
<reference evidence="1" key="1">
    <citation type="journal article" date="2015" name="BMC Evol. Biol.">
        <title>Chloroplast phylogenomic analysis of chlorophyte green algae identifies a novel lineage sister to the Sphaeropleales (Chlorophyceae).</title>
        <authorList>
            <person name="Lemieux C."/>
            <person name="Vincent A.T."/>
            <person name="Labarre A."/>
            <person name="Otis C."/>
            <person name="Turmel M."/>
        </authorList>
    </citation>
    <scope>NUCLEOTIDE SEQUENCE</scope>
</reference>
<keyword evidence="1" id="KW-0255">Endonuclease</keyword>
<keyword evidence="1" id="KW-0540">Nuclease</keyword>
<protein>
    <submittedName>
        <fullName evidence="1">Putative HNH homing endonuclease</fullName>
    </submittedName>
</protein>
<dbReference type="RefSeq" id="YP_009184809.1">
    <property type="nucleotide sequence ID" value="NC_028581.1"/>
</dbReference>
<proteinExistence type="predicted"/>
<evidence type="ECO:0000313" key="1">
    <source>
        <dbReference type="EMBL" id="ALO62927.1"/>
    </source>
</evidence>
<name>A0A0S2LND2_9CHLO</name>
<dbReference type="GO" id="GO:0004519">
    <property type="term" value="F:endonuclease activity"/>
    <property type="evidence" value="ECO:0007669"/>
    <property type="project" value="UniProtKB-KW"/>
</dbReference>
<dbReference type="GeneID" id="26378551"/>
<keyword evidence="1" id="KW-0934">Plastid</keyword>
<accession>A0A0S2LND2</accession>
<keyword evidence="1" id="KW-0378">Hydrolase</keyword>
<sequence length="228" mass="26764">MTPWFNRLKNEENKNYYDFLENVGPYESNIKLHVHHIIPRFCFDFFLQESYKQTNLVEYRDSPANLIRLSLKDHIKAHQLLYEIYGDKRDASAVKLLTGQTSDAVKLWRQAGAEATHKLLKAKGSHFWSPEFQKIQVAKSLQKENALQSRSEGGKKGGRKRNINIAIKKDDRYLFFFKEKEYLCIFNCETGGDIVRILNKAIFTNLKRVTPLLKRQRKSLYGWSCEKL</sequence>
<geneLocation type="chloroplast" evidence="1"/>
<gene>
    <name evidence="1" type="primary">orf228</name>
</gene>